<evidence type="ECO:0000256" key="6">
    <source>
        <dbReference type="PROSITE-ProRule" id="PRU00070"/>
    </source>
</evidence>
<dbReference type="OrthoDB" id="6162476at2759"/>
<dbReference type="FunFam" id="4.10.1040.10:FF:000001">
    <property type="entry name" value="doublesex- and mab-3-related transcription factor 1"/>
    <property type="match status" value="1"/>
</dbReference>
<feature type="domain" description="DM" evidence="8">
    <location>
        <begin position="60"/>
        <end position="107"/>
    </location>
</feature>
<evidence type="ECO:0000259" key="8">
    <source>
        <dbReference type="PROSITE" id="PS50809"/>
    </source>
</evidence>
<dbReference type="InterPro" id="IPR036407">
    <property type="entry name" value="DM_DNA-bd_sf"/>
</dbReference>
<dbReference type="InterPro" id="IPR001275">
    <property type="entry name" value="DM_DNA-bd"/>
</dbReference>
<feature type="DNA-binding region" description="DM" evidence="6">
    <location>
        <begin position="60"/>
        <end position="107"/>
    </location>
</feature>
<evidence type="ECO:0000313" key="9">
    <source>
        <dbReference type="EMBL" id="KAI1892101.1"/>
    </source>
</evidence>
<evidence type="ECO:0000256" key="3">
    <source>
        <dbReference type="ARBA" id="ARBA00022833"/>
    </source>
</evidence>
<keyword evidence="5 6" id="KW-0539">Nucleus</keyword>
<dbReference type="SUPFAM" id="SSF82927">
    <property type="entry name" value="Cysteine-rich DNA binding domain, (DM domain)"/>
    <property type="match status" value="1"/>
</dbReference>
<keyword evidence="4 6" id="KW-0238">DNA-binding</keyword>
<comment type="subcellular location">
    <subcellularLocation>
        <location evidence="6">Nucleus</location>
    </subcellularLocation>
</comment>
<evidence type="ECO:0000256" key="5">
    <source>
        <dbReference type="ARBA" id="ARBA00023242"/>
    </source>
</evidence>
<dbReference type="GO" id="GO:0046872">
    <property type="term" value="F:metal ion binding"/>
    <property type="evidence" value="ECO:0007669"/>
    <property type="project" value="UniProtKB-KW"/>
</dbReference>
<dbReference type="GO" id="GO:0005634">
    <property type="term" value="C:nucleus"/>
    <property type="evidence" value="ECO:0007669"/>
    <property type="project" value="UniProtKB-SubCell"/>
</dbReference>
<protein>
    <recommendedName>
        <fullName evidence="8">DM domain-containing protein</fullName>
    </recommendedName>
</protein>
<dbReference type="GO" id="GO:0000978">
    <property type="term" value="F:RNA polymerase II cis-regulatory region sequence-specific DNA binding"/>
    <property type="evidence" value="ECO:0007669"/>
    <property type="project" value="TreeGrafter"/>
</dbReference>
<organism evidence="9 10">
    <name type="scientific">Albula goreensis</name>
    <dbReference type="NCBI Taxonomy" id="1534307"/>
    <lineage>
        <taxon>Eukaryota</taxon>
        <taxon>Metazoa</taxon>
        <taxon>Chordata</taxon>
        <taxon>Craniata</taxon>
        <taxon>Vertebrata</taxon>
        <taxon>Euteleostomi</taxon>
        <taxon>Actinopterygii</taxon>
        <taxon>Neopterygii</taxon>
        <taxon>Teleostei</taxon>
        <taxon>Albuliformes</taxon>
        <taxon>Albulidae</taxon>
        <taxon>Albula</taxon>
    </lineage>
</organism>
<dbReference type="PANTHER" id="PTHR12322">
    <property type="entry name" value="DOUBLESEX AND MAB-3 RELATED TRANSCRIPTION FACTOR DMRT"/>
    <property type="match status" value="1"/>
</dbReference>
<evidence type="ECO:0000313" key="10">
    <source>
        <dbReference type="Proteomes" id="UP000829720"/>
    </source>
</evidence>
<keyword evidence="3 6" id="KW-0862">Zinc</keyword>
<evidence type="ECO:0000256" key="7">
    <source>
        <dbReference type="SAM" id="MobiDB-lite"/>
    </source>
</evidence>
<evidence type="ECO:0000256" key="2">
    <source>
        <dbReference type="ARBA" id="ARBA00022723"/>
    </source>
</evidence>
<feature type="region of interest" description="Disordered" evidence="7">
    <location>
        <begin position="108"/>
        <end position="127"/>
    </location>
</feature>
<dbReference type="Pfam" id="PF00751">
    <property type="entry name" value="DM"/>
    <property type="match status" value="1"/>
</dbReference>
<keyword evidence="2 6" id="KW-0479">Metal-binding</keyword>
<dbReference type="Proteomes" id="UP000829720">
    <property type="component" value="Unassembled WGS sequence"/>
</dbReference>
<dbReference type="GO" id="GO:0007548">
    <property type="term" value="P:sex differentiation"/>
    <property type="evidence" value="ECO:0007669"/>
    <property type="project" value="TreeGrafter"/>
</dbReference>
<dbReference type="PANTHER" id="PTHR12322:SF123">
    <property type="entry name" value="DOUBLESEX-AND MAB-3-RELATED TRANSCRIPTION FACTOR 2B"/>
    <property type="match status" value="1"/>
</dbReference>
<dbReference type="AlphaFoldDB" id="A0A8T3D601"/>
<dbReference type="PROSITE" id="PS40000">
    <property type="entry name" value="DM_1"/>
    <property type="match status" value="1"/>
</dbReference>
<name>A0A8T3D601_9TELE</name>
<reference evidence="9" key="1">
    <citation type="submission" date="2021-01" db="EMBL/GenBank/DDBJ databases">
        <authorList>
            <person name="Zahm M."/>
            <person name="Roques C."/>
            <person name="Cabau C."/>
            <person name="Klopp C."/>
            <person name="Donnadieu C."/>
            <person name="Jouanno E."/>
            <person name="Lampietro C."/>
            <person name="Louis A."/>
            <person name="Herpin A."/>
            <person name="Echchiki A."/>
            <person name="Berthelot C."/>
            <person name="Parey E."/>
            <person name="Roest-Crollius H."/>
            <person name="Braasch I."/>
            <person name="Postlethwait J."/>
            <person name="Bobe J."/>
            <person name="Montfort J."/>
            <person name="Bouchez O."/>
            <person name="Begum T."/>
            <person name="Mejri S."/>
            <person name="Adams A."/>
            <person name="Chen W.-J."/>
            <person name="Guiguen Y."/>
        </authorList>
    </citation>
    <scope>NUCLEOTIDE SEQUENCE</scope>
    <source>
        <tissue evidence="9">Blood</tissue>
    </source>
</reference>
<dbReference type="EMBL" id="JAERUA010000013">
    <property type="protein sequence ID" value="KAI1892101.1"/>
    <property type="molecule type" value="Genomic_DNA"/>
</dbReference>
<proteinExistence type="inferred from homology"/>
<dbReference type="PROSITE" id="PS50809">
    <property type="entry name" value="DM_2"/>
    <property type="match status" value="1"/>
</dbReference>
<evidence type="ECO:0000256" key="4">
    <source>
        <dbReference type="ARBA" id="ARBA00023125"/>
    </source>
</evidence>
<evidence type="ECO:0000256" key="1">
    <source>
        <dbReference type="ARBA" id="ARBA00006834"/>
    </source>
</evidence>
<dbReference type="Gene3D" id="4.10.1040.10">
    <property type="entry name" value="DM DNA-binding domain"/>
    <property type="match status" value="1"/>
</dbReference>
<comment type="similarity">
    <text evidence="1">Belongs to the DMRT family.</text>
</comment>
<dbReference type="GO" id="GO:0000981">
    <property type="term" value="F:DNA-binding transcription factor activity, RNA polymerase II-specific"/>
    <property type="evidence" value="ECO:0007669"/>
    <property type="project" value="TreeGrafter"/>
</dbReference>
<gene>
    <name evidence="9" type="ORF">AGOR_G00150500</name>
</gene>
<accession>A0A8T3D601</accession>
<dbReference type="InterPro" id="IPR026607">
    <property type="entry name" value="DMRT"/>
</dbReference>
<dbReference type="SMART" id="SM00301">
    <property type="entry name" value="DM"/>
    <property type="match status" value="1"/>
</dbReference>
<comment type="caution">
    <text evidence="9">The sequence shown here is derived from an EMBL/GenBank/DDBJ whole genome shotgun (WGS) entry which is preliminary data.</text>
</comment>
<keyword evidence="10" id="KW-1185">Reference proteome</keyword>
<sequence>MSSPLEIVIKLDSKRLDLVKSECDEEIDVESLDGCLPPEQCAEKGTKPEQQRRMTRSPKCARCRNHGVVSCLKGHKRFCRWRDCQCANCLLVVERQRVMAAQVALRRQQATEGKKDGTTSGPHRRTAYQRYSKTPSLLAKSILEGYKPPVLEDTAWSKRIHYSTLSERMRKRRAFADKELEGIMLERELRQRELEDLSGLKILHPVLSSSSPLCCPLGEPIPVAYSPIYKARPLLFECDFHCCRQGLFKPRPGESSCKQLPAHCSSLALEHLDASRMKAAEKWESCQEREACLNMSPVPFPFTEHPGTMNLDASMTKALASAPVPSIPKPGIACFSSDSNQVECFHSSRNFHPVSRRPLVPKEGSAGDDHFGVQPKSSKNMAVHTLPFSVESILKS</sequence>